<proteinExistence type="predicted"/>
<dbReference type="AlphaFoldDB" id="A0A3P7RJV7"/>
<protein>
    <submittedName>
        <fullName evidence="1">Uncharacterized protein</fullName>
    </submittedName>
</protein>
<sequence>MDAIEAKIKDLHSQSSRLLGTLACNKSLELSLLRTKQRRQIQETYLEELKQKESAASRQHAKLRIIYKRLKMEKQRFEAINSLSMGIASNFDSFLGLIERVRFSSLTTLMFFKIQLLANT</sequence>
<organism evidence="1 2">
    <name type="scientific">Dibothriocephalus latus</name>
    <name type="common">Fish tapeworm</name>
    <name type="synonym">Diphyllobothrium latum</name>
    <dbReference type="NCBI Taxonomy" id="60516"/>
    <lineage>
        <taxon>Eukaryota</taxon>
        <taxon>Metazoa</taxon>
        <taxon>Spiralia</taxon>
        <taxon>Lophotrochozoa</taxon>
        <taxon>Platyhelminthes</taxon>
        <taxon>Cestoda</taxon>
        <taxon>Eucestoda</taxon>
        <taxon>Diphyllobothriidea</taxon>
        <taxon>Diphyllobothriidae</taxon>
        <taxon>Dibothriocephalus</taxon>
    </lineage>
</organism>
<name>A0A3P7RJV7_DIBLA</name>
<reference evidence="1 2" key="1">
    <citation type="submission" date="2018-11" db="EMBL/GenBank/DDBJ databases">
        <authorList>
            <consortium name="Pathogen Informatics"/>
        </authorList>
    </citation>
    <scope>NUCLEOTIDE SEQUENCE [LARGE SCALE GENOMIC DNA]</scope>
</reference>
<evidence type="ECO:0000313" key="1">
    <source>
        <dbReference type="EMBL" id="VDN43396.1"/>
    </source>
</evidence>
<dbReference type="EMBL" id="UYRU01107719">
    <property type="protein sequence ID" value="VDN43396.1"/>
    <property type="molecule type" value="Genomic_DNA"/>
</dbReference>
<gene>
    <name evidence="1" type="ORF">DILT_LOCUS19080</name>
</gene>
<accession>A0A3P7RJV7</accession>
<evidence type="ECO:0000313" key="2">
    <source>
        <dbReference type="Proteomes" id="UP000281553"/>
    </source>
</evidence>
<keyword evidence="2" id="KW-1185">Reference proteome</keyword>
<dbReference type="OrthoDB" id="6273969at2759"/>
<dbReference type="Proteomes" id="UP000281553">
    <property type="component" value="Unassembled WGS sequence"/>
</dbReference>